<protein>
    <submittedName>
        <fullName evidence="1">Uncharacterized protein</fullName>
    </submittedName>
</protein>
<gene>
    <name evidence="1" type="ORF">OWR29_34935</name>
</gene>
<dbReference type="PANTHER" id="PTHR44147:SF2">
    <property type="entry name" value="DEHYDROGENASE_REDUCTASE SDR FAMILY MEMBER 1"/>
    <property type="match status" value="1"/>
</dbReference>
<keyword evidence="2" id="KW-1185">Reference proteome</keyword>
<name>A0ABT4BCB0_9ACTN</name>
<evidence type="ECO:0000313" key="1">
    <source>
        <dbReference type="EMBL" id="MCY1143220.1"/>
    </source>
</evidence>
<dbReference type="PANTHER" id="PTHR44147">
    <property type="entry name" value="DEHYDROGENASE/REDUCTASE SDR FAMILY MEMBER 1"/>
    <property type="match status" value="1"/>
</dbReference>
<comment type="caution">
    <text evidence="1">The sequence shown here is derived from an EMBL/GenBank/DDBJ whole genome shotgun (WGS) entry which is preliminary data.</text>
</comment>
<dbReference type="InterPro" id="IPR036291">
    <property type="entry name" value="NAD(P)-bd_dom_sf"/>
</dbReference>
<dbReference type="SUPFAM" id="SSF51735">
    <property type="entry name" value="NAD(P)-binding Rossmann-fold domains"/>
    <property type="match status" value="1"/>
</dbReference>
<organism evidence="1 2">
    <name type="scientific">Paractinoplanes pyxinae</name>
    <dbReference type="NCBI Taxonomy" id="2997416"/>
    <lineage>
        <taxon>Bacteria</taxon>
        <taxon>Bacillati</taxon>
        <taxon>Actinomycetota</taxon>
        <taxon>Actinomycetes</taxon>
        <taxon>Micromonosporales</taxon>
        <taxon>Micromonosporaceae</taxon>
        <taxon>Paractinoplanes</taxon>
    </lineage>
</organism>
<sequence length="190" mass="19793">MKEEGKVALVAGATRASGRAIAIALGALGATVYATGRSTRDGRSEMGRPETIEETAEAVDAAGGTGIAIRVDHSVPGEVAALAERVAVTPGWLRSERMLENFGVTEHNWRDATASEPHFCASESPHYVGRGVAALVADPGVGRFSGQTLSSADLAAAYGVTDTDGTRPDFPRYFAEVMAPGRAAGDENYR</sequence>
<dbReference type="Gene3D" id="3.40.50.720">
    <property type="entry name" value="NAD(P)-binding Rossmann-like Domain"/>
    <property type="match status" value="1"/>
</dbReference>
<reference evidence="1" key="1">
    <citation type="submission" date="2022-11" db="EMBL/GenBank/DDBJ databases">
        <authorList>
            <person name="Somphong A."/>
            <person name="Phongsopitanun W."/>
        </authorList>
    </citation>
    <scope>NUCLEOTIDE SEQUENCE</scope>
    <source>
        <strain evidence="1">Pm04-4</strain>
    </source>
</reference>
<dbReference type="Proteomes" id="UP001151002">
    <property type="component" value="Unassembled WGS sequence"/>
</dbReference>
<proteinExistence type="predicted"/>
<evidence type="ECO:0000313" key="2">
    <source>
        <dbReference type="Proteomes" id="UP001151002"/>
    </source>
</evidence>
<dbReference type="EMBL" id="JAPNTZ010000014">
    <property type="protein sequence ID" value="MCY1143220.1"/>
    <property type="molecule type" value="Genomic_DNA"/>
</dbReference>
<dbReference type="RefSeq" id="WP_267567746.1">
    <property type="nucleotide sequence ID" value="NZ_JAPNTZ010000014.1"/>
</dbReference>
<accession>A0ABT4BCB0</accession>